<dbReference type="OrthoDB" id="2964978at2"/>
<dbReference type="AlphaFoldDB" id="A0A4R3KIN3"/>
<accession>A0A4R3KIN3</accession>
<evidence type="ECO:0000313" key="1">
    <source>
        <dbReference type="EMBL" id="TCS82541.1"/>
    </source>
</evidence>
<reference evidence="1 2" key="1">
    <citation type="submission" date="2019-03" db="EMBL/GenBank/DDBJ databases">
        <title>Genomic Encyclopedia of Type Strains, Phase IV (KMG-IV): sequencing the most valuable type-strain genomes for metagenomic binning, comparative biology and taxonomic classification.</title>
        <authorList>
            <person name="Goeker M."/>
        </authorList>
    </citation>
    <scope>NUCLEOTIDE SEQUENCE [LARGE SCALE GENOMIC DNA]</scope>
    <source>
        <strain evidence="1 2">DSM 23802</strain>
    </source>
</reference>
<gene>
    <name evidence="1" type="ORF">EDD72_10830</name>
</gene>
<organism evidence="1 2">
    <name type="scientific">Tepidibacillus fermentans</name>
    <dbReference type="NCBI Taxonomy" id="1281767"/>
    <lineage>
        <taxon>Bacteria</taxon>
        <taxon>Bacillati</taxon>
        <taxon>Bacillota</taxon>
        <taxon>Bacilli</taxon>
        <taxon>Bacillales</taxon>
        <taxon>Bacillaceae</taxon>
        <taxon>Tepidibacillus</taxon>
    </lineage>
</organism>
<dbReference type="EMBL" id="SMAB01000008">
    <property type="protein sequence ID" value="TCS82541.1"/>
    <property type="molecule type" value="Genomic_DNA"/>
</dbReference>
<protein>
    <submittedName>
        <fullName evidence="1">Uncharacterized protein</fullName>
    </submittedName>
</protein>
<evidence type="ECO:0000313" key="2">
    <source>
        <dbReference type="Proteomes" id="UP000295788"/>
    </source>
</evidence>
<name>A0A4R3KIN3_9BACI</name>
<sequence length="174" mass="20492">MFDPTIFDNIKVILEGRIYDLDLEGKIIIVQRNDWVDLARMSRKYRIQFRLLAGNQEETAEVTLSAGTEDLTMEILEIENENKPGCEISIRFYTVIENPDQQCKHIEEKINQIWNYRPILTQTIHYIYPNTGKMNNEILLQFGRKIDEDNIEDIPELIEYTLKTLEALSLLNKK</sequence>
<proteinExistence type="predicted"/>
<keyword evidence="2" id="KW-1185">Reference proteome</keyword>
<comment type="caution">
    <text evidence="1">The sequence shown here is derived from an EMBL/GenBank/DDBJ whole genome shotgun (WGS) entry which is preliminary data.</text>
</comment>
<dbReference type="Proteomes" id="UP000295788">
    <property type="component" value="Unassembled WGS sequence"/>
</dbReference>
<dbReference type="RefSeq" id="WP_132768584.1">
    <property type="nucleotide sequence ID" value="NZ_SMAB01000008.1"/>
</dbReference>